<keyword evidence="3" id="KW-1185">Reference proteome</keyword>
<name>A0AAU9TL92_EUPED</name>
<proteinExistence type="predicted"/>
<dbReference type="Proteomes" id="UP001153954">
    <property type="component" value="Unassembled WGS sequence"/>
</dbReference>
<keyword evidence="1" id="KW-0175">Coiled coil</keyword>
<protein>
    <submittedName>
        <fullName evidence="2">Uncharacterized protein</fullName>
    </submittedName>
</protein>
<sequence>MASIEVSLAGRRRSAGARDLSRELDTLRAALTDKDTLIQNLKKQLNASLSAARLAAQASSPCTSPREEAPALSADDRRALEERAAAVRAELETRRANMQELKRRLEKTHVTENIDTRIEQAELQYAIGREELELLTLGEQARALSMLIEQADVAHRTTLYRYRLLPHHLPYVSSYQLPLTTYVTFPQSKLETKGYVKQLSYS</sequence>
<reference evidence="2" key="1">
    <citation type="submission" date="2022-03" db="EMBL/GenBank/DDBJ databases">
        <authorList>
            <person name="Tunstrom K."/>
        </authorList>
    </citation>
    <scope>NUCLEOTIDE SEQUENCE</scope>
</reference>
<evidence type="ECO:0000313" key="3">
    <source>
        <dbReference type="Proteomes" id="UP001153954"/>
    </source>
</evidence>
<organism evidence="2 3">
    <name type="scientific">Euphydryas editha</name>
    <name type="common">Edith's checkerspot</name>
    <dbReference type="NCBI Taxonomy" id="104508"/>
    <lineage>
        <taxon>Eukaryota</taxon>
        <taxon>Metazoa</taxon>
        <taxon>Ecdysozoa</taxon>
        <taxon>Arthropoda</taxon>
        <taxon>Hexapoda</taxon>
        <taxon>Insecta</taxon>
        <taxon>Pterygota</taxon>
        <taxon>Neoptera</taxon>
        <taxon>Endopterygota</taxon>
        <taxon>Lepidoptera</taxon>
        <taxon>Glossata</taxon>
        <taxon>Ditrysia</taxon>
        <taxon>Papilionoidea</taxon>
        <taxon>Nymphalidae</taxon>
        <taxon>Nymphalinae</taxon>
        <taxon>Euphydryas</taxon>
    </lineage>
</organism>
<feature type="coiled-coil region" evidence="1">
    <location>
        <begin position="77"/>
        <end position="108"/>
    </location>
</feature>
<dbReference type="EMBL" id="CAKOGL010000005">
    <property type="protein sequence ID" value="CAH2086952.1"/>
    <property type="molecule type" value="Genomic_DNA"/>
</dbReference>
<accession>A0AAU9TL92</accession>
<evidence type="ECO:0000256" key="1">
    <source>
        <dbReference type="SAM" id="Coils"/>
    </source>
</evidence>
<gene>
    <name evidence="2" type="ORF">EEDITHA_LOCUS3265</name>
</gene>
<evidence type="ECO:0000313" key="2">
    <source>
        <dbReference type="EMBL" id="CAH2086952.1"/>
    </source>
</evidence>
<dbReference type="AlphaFoldDB" id="A0AAU9TL92"/>
<comment type="caution">
    <text evidence="2">The sequence shown here is derived from an EMBL/GenBank/DDBJ whole genome shotgun (WGS) entry which is preliminary data.</text>
</comment>